<accession>A0A918HQ29</accession>
<dbReference type="Gene3D" id="3.40.50.300">
    <property type="entry name" value="P-loop containing nucleotide triphosphate hydrolases"/>
    <property type="match status" value="1"/>
</dbReference>
<dbReference type="Proteomes" id="UP000646776">
    <property type="component" value="Unassembled WGS sequence"/>
</dbReference>
<keyword evidence="3" id="KW-1185">Reference proteome</keyword>
<protein>
    <recommendedName>
        <fullName evidence="1">NACHT domain-containing protein</fullName>
    </recommendedName>
</protein>
<dbReference type="InterPro" id="IPR016024">
    <property type="entry name" value="ARM-type_fold"/>
</dbReference>
<dbReference type="InterPro" id="IPR011989">
    <property type="entry name" value="ARM-like"/>
</dbReference>
<dbReference type="PANTHER" id="PTHR46844:SF1">
    <property type="entry name" value="SLR5058 PROTEIN"/>
    <property type="match status" value="1"/>
</dbReference>
<proteinExistence type="predicted"/>
<feature type="domain" description="NACHT" evidence="1">
    <location>
        <begin position="549"/>
        <end position="705"/>
    </location>
</feature>
<dbReference type="SUPFAM" id="SSF50494">
    <property type="entry name" value="Trypsin-like serine proteases"/>
    <property type="match status" value="1"/>
</dbReference>
<dbReference type="Pfam" id="PF03130">
    <property type="entry name" value="HEAT_PBS"/>
    <property type="match status" value="1"/>
</dbReference>
<evidence type="ECO:0000259" key="1">
    <source>
        <dbReference type="Pfam" id="PF05729"/>
    </source>
</evidence>
<dbReference type="InterPro" id="IPR007111">
    <property type="entry name" value="NACHT_NTPase"/>
</dbReference>
<dbReference type="Gene3D" id="1.25.10.10">
    <property type="entry name" value="Leucine-rich Repeat Variant"/>
    <property type="match status" value="2"/>
</dbReference>
<reference evidence="2" key="1">
    <citation type="journal article" date="2014" name="Int. J. Syst. Evol. Microbiol.">
        <title>Complete genome sequence of Corynebacterium casei LMG S-19264T (=DSM 44701T), isolated from a smear-ripened cheese.</title>
        <authorList>
            <consortium name="US DOE Joint Genome Institute (JGI-PGF)"/>
            <person name="Walter F."/>
            <person name="Albersmeier A."/>
            <person name="Kalinowski J."/>
            <person name="Ruckert C."/>
        </authorList>
    </citation>
    <scope>NUCLEOTIDE SEQUENCE</scope>
    <source>
        <strain evidence="2">JCM 4125</strain>
    </source>
</reference>
<evidence type="ECO:0000313" key="3">
    <source>
        <dbReference type="Proteomes" id="UP000646776"/>
    </source>
</evidence>
<dbReference type="EMBL" id="BMSA01000041">
    <property type="protein sequence ID" value="GGT92433.1"/>
    <property type="molecule type" value="Genomic_DNA"/>
</dbReference>
<sequence length="1394" mass="151363">MDRERVVVIEAEGGAGRGSGYVIAPCVVLTSAHVVPREGKRTTLFRPGHTGVCSAVVVWRGTPGGLFDAALLSVDDPQWVSSTGAPVRWGRIATRRTGALCEAWGAANMAQRPGKAVDTAHPSGTINPGDSFVANRYVMNVDKHPPEGEADGASPWGGMSGAALFAGRLLIGVIASDQAGFPHSRLAAVPAYVLWANPGFHAAMAEHAPQMCTALEPAELQHLHSVLPPIASVAELLEARRAVVPLRGRGEQLHELLAWATSPTTDSRLLHGPARHGKTRLAYELGSRLSHQGWAVLWLRTVTLATEALDALADTVVPLLVVVDDADGRSDQIIAVLETLTRHNRAKSAKLLLLAEREEWLHDLLDRSSTVEGTLGRIEATALPALELDLGARGDAYREAAESFARCLPKIRGWEHHDFAALAVSLEDLEVNRPDLDNLAAVQATALTDLLHATGTHRPHEAVLLRSQATHRLRMPDLLLRYLDAAMLADELPYPALLPDDLPQPDLSRVYLSQRVQPQRSVKQTDQGADVDSGPVVAERILERHDNCLVTAAAGGGKTSLLRTVLVASVKRWAAGRRDPVVPVLVPAAVLAGRSLPEAIAKSLHDELAEDFPPDFFSSMPLPRVPWLVLVDGLDEITDADTLRRILARLAGHLKKPTASPYRFIITTRPLPEGWLANLGEQLPRFALLPFDEAQLRSLATGWFTALSLPDPGTVTAAFVAEIVRNRLSEPARIPLMASMLCQLHAHDPGRRLPEGRSEAYRLFINLLYRRQHATPLPLKGFEDQLLTAAQHTQQCLPALIDHLAAERHAGNSLHAVDWLVDQPDAACPVPGLREVWIRFLTEILRRSGLLTQRGRDFAFLHQTILEYLAARHTAASRRAADEAFRDLFGRWTRYRPWERRFWESPSDTAYSYAGFLLDAWRKTDREPDVTRALHSLARRGGNMGRSFITEQAALGTLIPESVISTVADGYAQIAAASDSTNAPWAATKLITLGDPRGREALARLANEKRVSVVTRRWMARDLAGLGDTRGARVLEGLAHDSEALPSDRVWAARDLVSFESSRGLDALATLARTHAIPDQDRVSAAESLAEAGDSRGAEALAALADDPSREAADRLVAAKALASCGDRRGFEALVTFATVSNAVDAQTYDRLLHEMVLSMEEPRRKAVDLDIAALTAAARRANVRREAARTLARLGDPRGLDILAELSDDLTTDYDFLEAARTLAQTGNTQGLDALAQLVEAPSVPVPRRRRAAETLARFGDGRGLDFLADLAASSGRAAWAAAQILAALGDGRGLDALASAAAHPDMRHSERVHAASALALFGDARGRDMIAAMTEQYDPASWEGRLARMRADEYTAIGAEGTSQVVSVSVNWETLSIHMEVHRYSRTDTEDA</sequence>
<dbReference type="InterPro" id="IPR027417">
    <property type="entry name" value="P-loop_NTPase"/>
</dbReference>
<dbReference type="SUPFAM" id="SSF48371">
    <property type="entry name" value="ARM repeat"/>
    <property type="match status" value="1"/>
</dbReference>
<reference evidence="2" key="2">
    <citation type="submission" date="2020-09" db="EMBL/GenBank/DDBJ databases">
        <authorList>
            <person name="Sun Q."/>
            <person name="Ohkuma M."/>
        </authorList>
    </citation>
    <scope>NUCLEOTIDE SEQUENCE</scope>
    <source>
        <strain evidence="2">JCM 4125</strain>
    </source>
</reference>
<dbReference type="Pfam" id="PF05729">
    <property type="entry name" value="NACHT"/>
    <property type="match status" value="1"/>
</dbReference>
<dbReference type="InterPro" id="IPR004155">
    <property type="entry name" value="PBS_lyase_HEAT"/>
</dbReference>
<dbReference type="SUPFAM" id="SSF52540">
    <property type="entry name" value="P-loop containing nucleoside triphosphate hydrolases"/>
    <property type="match status" value="1"/>
</dbReference>
<name>A0A918HQ29_9ACTN</name>
<dbReference type="InterPro" id="IPR009003">
    <property type="entry name" value="Peptidase_S1_PA"/>
</dbReference>
<organism evidence="2 3">
    <name type="scientific">Streptomyces phaeofaciens</name>
    <dbReference type="NCBI Taxonomy" id="68254"/>
    <lineage>
        <taxon>Bacteria</taxon>
        <taxon>Bacillati</taxon>
        <taxon>Actinomycetota</taxon>
        <taxon>Actinomycetes</taxon>
        <taxon>Kitasatosporales</taxon>
        <taxon>Streptomycetaceae</taxon>
        <taxon>Streptomyces</taxon>
    </lineage>
</organism>
<evidence type="ECO:0000313" key="2">
    <source>
        <dbReference type="EMBL" id="GGT92433.1"/>
    </source>
</evidence>
<dbReference type="PANTHER" id="PTHR46844">
    <property type="entry name" value="SLR5058 PROTEIN"/>
    <property type="match status" value="1"/>
</dbReference>
<dbReference type="SMART" id="SM00567">
    <property type="entry name" value="EZ_HEAT"/>
    <property type="match status" value="8"/>
</dbReference>
<gene>
    <name evidence="2" type="ORF">GCM10010226_82950</name>
</gene>
<comment type="caution">
    <text evidence="2">The sequence shown here is derived from an EMBL/GenBank/DDBJ whole genome shotgun (WGS) entry which is preliminary data.</text>
</comment>